<protein>
    <recommendedName>
        <fullName evidence="5">DUF502 domain-containing protein</fullName>
    </recommendedName>
</protein>
<dbReference type="EMBL" id="CP028858">
    <property type="protein sequence ID" value="AWB27007.1"/>
    <property type="molecule type" value="Genomic_DNA"/>
</dbReference>
<dbReference type="PANTHER" id="PTHR31876:SF26">
    <property type="entry name" value="PROTEIN LIKE COV 2"/>
    <property type="match status" value="1"/>
</dbReference>
<evidence type="ECO:0000256" key="2">
    <source>
        <dbReference type="SAM" id="Phobius"/>
    </source>
</evidence>
<dbReference type="Pfam" id="PF04367">
    <property type="entry name" value="DUF502"/>
    <property type="match status" value="1"/>
</dbReference>
<proteinExistence type="predicted"/>
<gene>
    <name evidence="3" type="ORF">HARCEL1_04425</name>
</gene>
<evidence type="ECO:0000313" key="4">
    <source>
        <dbReference type="Proteomes" id="UP000244727"/>
    </source>
</evidence>
<dbReference type="GeneID" id="36511726"/>
<dbReference type="AlphaFoldDB" id="A0A2R4WZQ6"/>
<evidence type="ECO:0000256" key="1">
    <source>
        <dbReference type="SAM" id="MobiDB-lite"/>
    </source>
</evidence>
<name>A0A2R4WZQ6_9EURY</name>
<evidence type="ECO:0000313" key="3">
    <source>
        <dbReference type="EMBL" id="AWB27007.1"/>
    </source>
</evidence>
<reference evidence="3 4" key="1">
    <citation type="submission" date="2018-04" db="EMBL/GenBank/DDBJ databases">
        <title>Halococcoides cellulosivorans gen. nov., sp. nov., an extremely halophilic cellulose-utilizing haloarchaeon from hypersaline lakes.</title>
        <authorList>
            <person name="Sorokin D.Y."/>
            <person name="Toshchakov S.V."/>
            <person name="Samarov N.I."/>
            <person name="Korzhenkov A."/>
            <person name="Kublanov I.V."/>
        </authorList>
    </citation>
    <scope>NUCLEOTIDE SEQUENCE [LARGE SCALE GENOMIC DNA]</scope>
    <source>
        <strain evidence="3 4">HArcel1</strain>
    </source>
</reference>
<keyword evidence="2" id="KW-1133">Transmembrane helix</keyword>
<feature type="transmembrane region" description="Helical" evidence="2">
    <location>
        <begin position="45"/>
        <end position="65"/>
    </location>
</feature>
<dbReference type="Proteomes" id="UP000244727">
    <property type="component" value="Chromosome"/>
</dbReference>
<sequence length="232" mass="25055">MSATWKRDFASGLIVLTPLLVTLAVLAWIYNFVKEVPIDLKPAPLRVAVTLVVFVLLVFAVGYLMRTAVGVILERALDDVMNKLPGLRVIYNASKTAAETALSTTESLQAPVSVETWPGMRMTAFKTGETTPDGRDVLFLPTAPNVTTGFVIEIEPDQYDVRDETVEEALTRVLSAGFGDSNGHTAPGEMFVDDVVSPDDPDIDDPGTDDETTDETAIEYGSVDDETADPDG</sequence>
<feature type="transmembrane region" description="Helical" evidence="2">
    <location>
        <begin position="12"/>
        <end position="33"/>
    </location>
</feature>
<accession>A0A2R4WZQ6</accession>
<organism evidence="3 4">
    <name type="scientific">Halococcoides cellulosivorans</name>
    <dbReference type="NCBI Taxonomy" id="1679096"/>
    <lineage>
        <taxon>Archaea</taxon>
        <taxon>Methanobacteriati</taxon>
        <taxon>Methanobacteriota</taxon>
        <taxon>Stenosarchaea group</taxon>
        <taxon>Halobacteria</taxon>
        <taxon>Halobacteriales</taxon>
        <taxon>Haloarculaceae</taxon>
        <taxon>Halococcoides</taxon>
    </lineage>
</organism>
<keyword evidence="4" id="KW-1185">Reference proteome</keyword>
<dbReference type="RefSeq" id="WP_108381376.1">
    <property type="nucleotide sequence ID" value="NZ_CP028858.1"/>
</dbReference>
<feature type="compositionally biased region" description="Acidic residues" evidence="1">
    <location>
        <begin position="196"/>
        <end position="232"/>
    </location>
</feature>
<dbReference type="KEGG" id="harc:HARCEL1_04425"/>
<keyword evidence="2" id="KW-0812">Transmembrane</keyword>
<evidence type="ECO:0008006" key="5">
    <source>
        <dbReference type="Google" id="ProtNLM"/>
    </source>
</evidence>
<feature type="region of interest" description="Disordered" evidence="1">
    <location>
        <begin position="179"/>
        <end position="232"/>
    </location>
</feature>
<keyword evidence="2" id="KW-0472">Membrane</keyword>
<dbReference type="InterPro" id="IPR007462">
    <property type="entry name" value="COV1-like"/>
</dbReference>
<dbReference type="PANTHER" id="PTHR31876">
    <property type="entry name" value="COV-LIKE PROTEIN 1"/>
    <property type="match status" value="1"/>
</dbReference>